<keyword evidence="5" id="KW-0804">Transcription</keyword>
<keyword evidence="3" id="KW-0805">Transcription regulation</keyword>
<dbReference type="GO" id="GO:0001046">
    <property type="term" value="F:core promoter sequence-specific DNA binding"/>
    <property type="evidence" value="ECO:0007669"/>
    <property type="project" value="TreeGrafter"/>
</dbReference>
<evidence type="ECO:0000256" key="5">
    <source>
        <dbReference type="ARBA" id="ARBA00023163"/>
    </source>
</evidence>
<evidence type="ECO:0000256" key="3">
    <source>
        <dbReference type="ARBA" id="ARBA00023015"/>
    </source>
</evidence>
<dbReference type="GO" id="GO:0042796">
    <property type="term" value="P:snRNA transcription by RNA polymerase III"/>
    <property type="evidence" value="ECO:0007669"/>
    <property type="project" value="TreeGrafter"/>
</dbReference>
<dbReference type="GO" id="GO:0005634">
    <property type="term" value="C:nucleus"/>
    <property type="evidence" value="ECO:0007669"/>
    <property type="project" value="UniProtKB-SubCell"/>
</dbReference>
<protein>
    <submittedName>
        <fullName evidence="7">snRNA activating complex family protein isoform 4</fullName>
    </submittedName>
</protein>
<proteinExistence type="inferred from homology"/>
<evidence type="ECO:0000256" key="1">
    <source>
        <dbReference type="ARBA" id="ARBA00004123"/>
    </source>
</evidence>
<accession>A0A2Z7B6U1</accession>
<evidence type="ECO:0000256" key="6">
    <source>
        <dbReference type="ARBA" id="ARBA00023242"/>
    </source>
</evidence>
<dbReference type="GO" id="GO:0001006">
    <property type="term" value="F:RNA polymerase III type 3 promoter sequence-specific DNA binding"/>
    <property type="evidence" value="ECO:0007669"/>
    <property type="project" value="TreeGrafter"/>
</dbReference>
<sequence length="483" mass="54992">MLHGDDDGGEDLNVSIPRGGPIYVPNMISPITNIPGFQASVVSELQSLEKELASDTLEGCEEIMVNELKVISEDELVNMAFEEAFKGGELTVYTSQDKEEPLSLRITDVSCASSLEQACSQRSEKDMLPVVPIESSVVPHRDSNCIKSNVKPTGKMKRRRENKSNSLHELCIAKVEQLARIKQKQEEDKASVRLHSLNGSSRAPDCGILTKKVEMIRSLKSASVSTKVRQSDTCANIPVDFPEVVLCLEVYHNKRTTLKTQEFLVLGRQRLTEVKDKIYCLSDEIMDKAGRFNPSGYFFIEDVFYNDMRCPSAIDYSMTILDWLQNSKNEALAKWESILSGELQQKQKALLGDGNKQRLPLPQLRALDMDTTRFCDLRFQIGAGYLYCHQGDCKHVFVIRDMRLIHSEDVQNQAAYPLMTFQTKFRCRKCSVCKIYQAQKVTVDDKWAPLNPCYFCDVCYYMLHYENGSLLYTDFSVFDYYHE</sequence>
<dbReference type="InterPro" id="IPR022042">
    <property type="entry name" value="snRNA-activating_su3"/>
</dbReference>
<dbReference type="Proteomes" id="UP000250235">
    <property type="component" value="Unassembled WGS sequence"/>
</dbReference>
<dbReference type="EMBL" id="KV010623">
    <property type="protein sequence ID" value="KZV27587.1"/>
    <property type="molecule type" value="Genomic_DNA"/>
</dbReference>
<evidence type="ECO:0000256" key="2">
    <source>
        <dbReference type="ARBA" id="ARBA00010410"/>
    </source>
</evidence>
<dbReference type="Pfam" id="PF12251">
    <property type="entry name" value="SNAPC3"/>
    <property type="match status" value="1"/>
</dbReference>
<keyword evidence="8" id="KW-1185">Reference proteome</keyword>
<evidence type="ECO:0000313" key="7">
    <source>
        <dbReference type="EMBL" id="KZV27587.1"/>
    </source>
</evidence>
<keyword evidence="6" id="KW-0539">Nucleus</keyword>
<comment type="similarity">
    <text evidence="2">Belongs to the SNAPC3/SRD2 family.</text>
</comment>
<dbReference type="PANTHER" id="PTHR13421">
    <property type="entry name" value="SNRNA-ACTIVATING PROTEIN COMPLEX SUBUNIT 3"/>
    <property type="match status" value="1"/>
</dbReference>
<reference evidence="7 8" key="1">
    <citation type="journal article" date="2015" name="Proc. Natl. Acad. Sci. U.S.A.">
        <title>The resurrection genome of Boea hygrometrica: A blueprint for survival of dehydration.</title>
        <authorList>
            <person name="Xiao L."/>
            <person name="Yang G."/>
            <person name="Zhang L."/>
            <person name="Yang X."/>
            <person name="Zhao S."/>
            <person name="Ji Z."/>
            <person name="Zhou Q."/>
            <person name="Hu M."/>
            <person name="Wang Y."/>
            <person name="Chen M."/>
            <person name="Xu Y."/>
            <person name="Jin H."/>
            <person name="Xiao X."/>
            <person name="Hu G."/>
            <person name="Bao F."/>
            <person name="Hu Y."/>
            <person name="Wan P."/>
            <person name="Li L."/>
            <person name="Deng X."/>
            <person name="Kuang T."/>
            <person name="Xiang C."/>
            <person name="Zhu J.K."/>
            <person name="Oliver M.J."/>
            <person name="He Y."/>
        </authorList>
    </citation>
    <scope>NUCLEOTIDE SEQUENCE [LARGE SCALE GENOMIC DNA]</scope>
    <source>
        <strain evidence="8">cv. XS01</strain>
    </source>
</reference>
<dbReference type="GO" id="GO:0003681">
    <property type="term" value="F:bent DNA binding"/>
    <property type="evidence" value="ECO:0007669"/>
    <property type="project" value="TreeGrafter"/>
</dbReference>
<dbReference type="AlphaFoldDB" id="A0A2Z7B6U1"/>
<organism evidence="7 8">
    <name type="scientific">Dorcoceras hygrometricum</name>
    <dbReference type="NCBI Taxonomy" id="472368"/>
    <lineage>
        <taxon>Eukaryota</taxon>
        <taxon>Viridiplantae</taxon>
        <taxon>Streptophyta</taxon>
        <taxon>Embryophyta</taxon>
        <taxon>Tracheophyta</taxon>
        <taxon>Spermatophyta</taxon>
        <taxon>Magnoliopsida</taxon>
        <taxon>eudicotyledons</taxon>
        <taxon>Gunneridae</taxon>
        <taxon>Pentapetalae</taxon>
        <taxon>asterids</taxon>
        <taxon>lamiids</taxon>
        <taxon>Lamiales</taxon>
        <taxon>Gesneriaceae</taxon>
        <taxon>Didymocarpoideae</taxon>
        <taxon>Trichosporeae</taxon>
        <taxon>Loxocarpinae</taxon>
        <taxon>Dorcoceras</taxon>
    </lineage>
</organism>
<dbReference type="PANTHER" id="PTHR13421:SF16">
    <property type="entry name" value="SNRNA-ACTIVATING PROTEIN COMPLEX SUBUNIT 3"/>
    <property type="match status" value="1"/>
</dbReference>
<dbReference type="OrthoDB" id="46583at2759"/>
<evidence type="ECO:0000313" key="8">
    <source>
        <dbReference type="Proteomes" id="UP000250235"/>
    </source>
</evidence>
<dbReference type="GO" id="GO:0042795">
    <property type="term" value="P:snRNA transcription by RNA polymerase II"/>
    <property type="evidence" value="ECO:0007669"/>
    <property type="project" value="TreeGrafter"/>
</dbReference>
<dbReference type="GO" id="GO:0019185">
    <property type="term" value="C:snRNA-activating protein complex"/>
    <property type="evidence" value="ECO:0007669"/>
    <property type="project" value="TreeGrafter"/>
</dbReference>
<keyword evidence="4" id="KW-0238">DNA-binding</keyword>
<gene>
    <name evidence="7" type="ORF">F511_11590</name>
</gene>
<evidence type="ECO:0000256" key="4">
    <source>
        <dbReference type="ARBA" id="ARBA00023125"/>
    </source>
</evidence>
<comment type="subcellular location">
    <subcellularLocation>
        <location evidence="1">Nucleus</location>
    </subcellularLocation>
</comment>
<name>A0A2Z7B6U1_9LAMI</name>
<dbReference type="GO" id="GO:0000978">
    <property type="term" value="F:RNA polymerase II cis-regulatory region sequence-specific DNA binding"/>
    <property type="evidence" value="ECO:0007669"/>
    <property type="project" value="TreeGrafter"/>
</dbReference>